<evidence type="ECO:0000313" key="8">
    <source>
        <dbReference type="EMBL" id="PYH78927.1"/>
    </source>
</evidence>
<dbReference type="FunFam" id="1.20.1250.20:FF:000011">
    <property type="entry name" value="MFS multidrug transporter, putative"/>
    <property type="match status" value="1"/>
</dbReference>
<feature type="transmembrane region" description="Helical" evidence="6">
    <location>
        <begin position="221"/>
        <end position="241"/>
    </location>
</feature>
<dbReference type="SUPFAM" id="SSF103473">
    <property type="entry name" value="MFS general substrate transporter"/>
    <property type="match status" value="1"/>
</dbReference>
<dbReference type="RefSeq" id="XP_025489127.1">
    <property type="nucleotide sequence ID" value="XM_025633556.1"/>
</dbReference>
<dbReference type="InterPro" id="IPR020846">
    <property type="entry name" value="MFS_dom"/>
</dbReference>
<dbReference type="Gene3D" id="1.20.1250.20">
    <property type="entry name" value="MFS general substrate transporter like domains"/>
    <property type="match status" value="1"/>
</dbReference>
<feature type="domain" description="Major facilitator superfamily (MFS) profile" evidence="7">
    <location>
        <begin position="66"/>
        <end position="496"/>
    </location>
</feature>
<dbReference type="GO" id="GO:0022857">
    <property type="term" value="F:transmembrane transporter activity"/>
    <property type="evidence" value="ECO:0007669"/>
    <property type="project" value="InterPro"/>
</dbReference>
<organism evidence="8 9">
    <name type="scientific">Aspergillus uvarum CBS 121591</name>
    <dbReference type="NCBI Taxonomy" id="1448315"/>
    <lineage>
        <taxon>Eukaryota</taxon>
        <taxon>Fungi</taxon>
        <taxon>Dikarya</taxon>
        <taxon>Ascomycota</taxon>
        <taxon>Pezizomycotina</taxon>
        <taxon>Eurotiomycetes</taxon>
        <taxon>Eurotiomycetidae</taxon>
        <taxon>Eurotiales</taxon>
        <taxon>Aspergillaceae</taxon>
        <taxon>Aspergillus</taxon>
        <taxon>Aspergillus subgen. Circumdati</taxon>
    </lineage>
</organism>
<feature type="transmembrane region" description="Helical" evidence="6">
    <location>
        <begin position="64"/>
        <end position="91"/>
    </location>
</feature>
<evidence type="ECO:0000256" key="2">
    <source>
        <dbReference type="ARBA" id="ARBA00022692"/>
    </source>
</evidence>
<dbReference type="OrthoDB" id="5296287at2759"/>
<feature type="transmembrane region" description="Helical" evidence="6">
    <location>
        <begin position="291"/>
        <end position="316"/>
    </location>
</feature>
<feature type="transmembrane region" description="Helical" evidence="6">
    <location>
        <begin position="103"/>
        <end position="121"/>
    </location>
</feature>
<feature type="transmembrane region" description="Helical" evidence="6">
    <location>
        <begin position="437"/>
        <end position="458"/>
    </location>
</feature>
<evidence type="ECO:0000256" key="6">
    <source>
        <dbReference type="SAM" id="Phobius"/>
    </source>
</evidence>
<reference evidence="8 9" key="1">
    <citation type="submission" date="2016-12" db="EMBL/GenBank/DDBJ databases">
        <title>The genomes of Aspergillus section Nigri reveals drivers in fungal speciation.</title>
        <authorList>
            <consortium name="DOE Joint Genome Institute"/>
            <person name="Vesth T.C."/>
            <person name="Nybo J."/>
            <person name="Theobald S."/>
            <person name="Brandl J."/>
            <person name="Frisvad J.C."/>
            <person name="Nielsen K.F."/>
            <person name="Lyhne E.K."/>
            <person name="Kogle M.E."/>
            <person name="Kuo A."/>
            <person name="Riley R."/>
            <person name="Clum A."/>
            <person name="Nolan M."/>
            <person name="Lipzen A."/>
            <person name="Salamov A."/>
            <person name="Henrissat B."/>
            <person name="Wiebenga A."/>
            <person name="De Vries R.P."/>
            <person name="Grigoriev I.V."/>
            <person name="Mortensen U.H."/>
            <person name="Andersen M.R."/>
            <person name="Baker S.E."/>
        </authorList>
    </citation>
    <scope>NUCLEOTIDE SEQUENCE [LARGE SCALE GENOMIC DNA]</scope>
    <source>
        <strain evidence="8 9">CBS 121591</strain>
    </source>
</reference>
<protein>
    <submittedName>
        <fullName evidence="8">MFS general substrate transporter</fullName>
    </submittedName>
</protein>
<comment type="subcellular location">
    <subcellularLocation>
        <location evidence="1">Membrane</location>
        <topology evidence="1">Multi-pass membrane protein</topology>
    </subcellularLocation>
</comment>
<keyword evidence="4 6" id="KW-0472">Membrane</keyword>
<gene>
    <name evidence="8" type="ORF">BO82DRAFT_341570</name>
</gene>
<keyword evidence="2 6" id="KW-0812">Transmembrane</keyword>
<dbReference type="EMBL" id="KZ821724">
    <property type="protein sequence ID" value="PYH78927.1"/>
    <property type="molecule type" value="Genomic_DNA"/>
</dbReference>
<evidence type="ECO:0000313" key="9">
    <source>
        <dbReference type="Proteomes" id="UP000248340"/>
    </source>
</evidence>
<dbReference type="Pfam" id="PF07690">
    <property type="entry name" value="MFS_1"/>
    <property type="match status" value="1"/>
</dbReference>
<dbReference type="CDD" id="cd17323">
    <property type="entry name" value="MFS_Tpo1_MDR_like"/>
    <property type="match status" value="1"/>
</dbReference>
<accession>A0A319C4J2</accession>
<dbReference type="InterPro" id="IPR011701">
    <property type="entry name" value="MFS"/>
</dbReference>
<feature type="transmembrane region" description="Helical" evidence="6">
    <location>
        <begin position="402"/>
        <end position="425"/>
    </location>
</feature>
<evidence type="ECO:0000256" key="3">
    <source>
        <dbReference type="ARBA" id="ARBA00022989"/>
    </source>
</evidence>
<feature type="transmembrane region" description="Helical" evidence="6">
    <location>
        <begin position="377"/>
        <end position="396"/>
    </location>
</feature>
<dbReference type="STRING" id="1448315.A0A319C4J2"/>
<evidence type="ECO:0000256" key="1">
    <source>
        <dbReference type="ARBA" id="ARBA00004141"/>
    </source>
</evidence>
<feature type="transmembrane region" description="Helical" evidence="6">
    <location>
        <begin position="160"/>
        <end position="185"/>
    </location>
</feature>
<feature type="transmembrane region" description="Helical" evidence="6">
    <location>
        <begin position="336"/>
        <end position="356"/>
    </location>
</feature>
<dbReference type="GO" id="GO:0016020">
    <property type="term" value="C:membrane"/>
    <property type="evidence" value="ECO:0007669"/>
    <property type="project" value="UniProtKB-SubCell"/>
</dbReference>
<feature type="transmembrane region" description="Helical" evidence="6">
    <location>
        <begin position="133"/>
        <end position="154"/>
    </location>
</feature>
<feature type="transmembrane region" description="Helical" evidence="6">
    <location>
        <begin position="197"/>
        <end position="215"/>
    </location>
</feature>
<proteinExistence type="predicted"/>
<keyword evidence="9" id="KW-1185">Reference proteome</keyword>
<dbReference type="VEuPathDB" id="FungiDB:BO82DRAFT_341570"/>
<evidence type="ECO:0000256" key="4">
    <source>
        <dbReference type="ARBA" id="ARBA00023136"/>
    </source>
</evidence>
<dbReference type="GeneID" id="37136297"/>
<feature type="transmembrane region" description="Helical" evidence="6">
    <location>
        <begin position="470"/>
        <end position="489"/>
    </location>
</feature>
<dbReference type="InterPro" id="IPR036259">
    <property type="entry name" value="MFS_trans_sf"/>
</dbReference>
<keyword evidence="3 6" id="KW-1133">Transmembrane helix</keyword>
<dbReference type="PROSITE" id="PS50850">
    <property type="entry name" value="MFS"/>
    <property type="match status" value="1"/>
</dbReference>
<feature type="region of interest" description="Disordered" evidence="5">
    <location>
        <begin position="1"/>
        <end position="30"/>
    </location>
</feature>
<evidence type="ECO:0000256" key="5">
    <source>
        <dbReference type="SAM" id="MobiDB-lite"/>
    </source>
</evidence>
<dbReference type="Proteomes" id="UP000248340">
    <property type="component" value="Unassembled WGS sequence"/>
</dbReference>
<dbReference type="PANTHER" id="PTHR23502">
    <property type="entry name" value="MAJOR FACILITATOR SUPERFAMILY"/>
    <property type="match status" value="1"/>
</dbReference>
<evidence type="ECO:0000259" key="7">
    <source>
        <dbReference type="PROSITE" id="PS50850"/>
    </source>
</evidence>
<sequence length="504" mass="54891">MKEQEENVVVSLEDKRENQESDAEVFSSQAREEYPVTDLSIGVVGWESQEDPSNPRNYPASRKWFLLALISMITLVSPFASSVFASAAVFAGEEFGNTSSIEQTFSVTGYLFGYIAGPLLFSPLSEMFGRTIVLNIATTCFVLFQIGCALAPSIRALIGFRLLTGIGGSACLATGGGVVSDLFVAEERGLAMSIYQAGPLFGPVLGPICGGFIAEGAGWRWVFWVLVIAGGALTSLAVIFNRETNPTVLIRRKTARLQKTLGRSDLRSCFDVQGDKLKLSLSRRLSMPLQLLFRSPIVSMIAVYIAVVYGCLYLLFTTITDVFESTYHWRLDISGLANLGIGVGFLTGQLVFGLLSDRTIARHKRRNHGIYEPEMRLSLSIYFAICVPVSFFWYGWSVDAQTHWIVPIVGLFPFGFGIVGIFGTLQTYIIDSYPRYAASGTAAVTVTRSLLGALLPLAGSPMYAALGYGWGNSLLGFVTLALLPLPIVFGRVGKGLRQRFAVDV</sequence>
<dbReference type="PANTHER" id="PTHR23502:SF33">
    <property type="entry name" value="MAJOR FACILITATOR SUPERFAMILY (MFS) PROFILE DOMAIN-CONTAINING PROTEIN-RELATED"/>
    <property type="match status" value="1"/>
</dbReference>
<dbReference type="AlphaFoldDB" id="A0A319C4J2"/>
<name>A0A319C4J2_9EURO</name>